<reference evidence="1" key="2">
    <citation type="submission" date="2013-04" db="UniProtKB">
        <authorList>
            <consortium name="EnsemblPlants"/>
        </authorList>
    </citation>
    <scope>IDENTIFICATION</scope>
</reference>
<dbReference type="AlphaFoldDB" id="J3N293"/>
<proteinExistence type="predicted"/>
<dbReference type="EnsemblPlants" id="OB10G16410.1">
    <property type="protein sequence ID" value="OB10G16410.1"/>
    <property type="gene ID" value="OB10G16410"/>
</dbReference>
<dbReference type="Proteomes" id="UP000006038">
    <property type="component" value="Chromosome 10"/>
</dbReference>
<keyword evidence="2" id="KW-1185">Reference proteome</keyword>
<evidence type="ECO:0000313" key="2">
    <source>
        <dbReference type="Proteomes" id="UP000006038"/>
    </source>
</evidence>
<name>J3N293_ORYBR</name>
<accession>J3N293</accession>
<dbReference type="Gramene" id="OB10G16410.1">
    <property type="protein sequence ID" value="OB10G16410.1"/>
    <property type="gene ID" value="OB10G16410"/>
</dbReference>
<organism evidence="1">
    <name type="scientific">Oryza brachyantha</name>
    <name type="common">malo sina</name>
    <dbReference type="NCBI Taxonomy" id="4533"/>
    <lineage>
        <taxon>Eukaryota</taxon>
        <taxon>Viridiplantae</taxon>
        <taxon>Streptophyta</taxon>
        <taxon>Embryophyta</taxon>
        <taxon>Tracheophyta</taxon>
        <taxon>Spermatophyta</taxon>
        <taxon>Magnoliopsida</taxon>
        <taxon>Liliopsida</taxon>
        <taxon>Poales</taxon>
        <taxon>Poaceae</taxon>
        <taxon>BOP clade</taxon>
        <taxon>Oryzoideae</taxon>
        <taxon>Oryzeae</taxon>
        <taxon>Oryzinae</taxon>
        <taxon>Oryza</taxon>
    </lineage>
</organism>
<sequence length="53" mass="6361">MFLGENFLELNSPQMQDLHQHQHQTTHRNSDYTRPHYSKLFNLMPFCSSTNHT</sequence>
<protein>
    <submittedName>
        <fullName evidence="1">Uncharacterized protein</fullName>
    </submittedName>
</protein>
<reference evidence="1" key="1">
    <citation type="journal article" date="2013" name="Nat. Commun.">
        <title>Whole-genome sequencing of Oryza brachyantha reveals mechanisms underlying Oryza genome evolution.</title>
        <authorList>
            <person name="Chen J."/>
            <person name="Huang Q."/>
            <person name="Gao D."/>
            <person name="Wang J."/>
            <person name="Lang Y."/>
            <person name="Liu T."/>
            <person name="Li B."/>
            <person name="Bai Z."/>
            <person name="Luis Goicoechea J."/>
            <person name="Liang C."/>
            <person name="Chen C."/>
            <person name="Zhang W."/>
            <person name="Sun S."/>
            <person name="Liao Y."/>
            <person name="Zhang X."/>
            <person name="Yang L."/>
            <person name="Song C."/>
            <person name="Wang M."/>
            <person name="Shi J."/>
            <person name="Liu G."/>
            <person name="Liu J."/>
            <person name="Zhou H."/>
            <person name="Zhou W."/>
            <person name="Yu Q."/>
            <person name="An N."/>
            <person name="Chen Y."/>
            <person name="Cai Q."/>
            <person name="Wang B."/>
            <person name="Liu B."/>
            <person name="Min J."/>
            <person name="Huang Y."/>
            <person name="Wu H."/>
            <person name="Li Z."/>
            <person name="Zhang Y."/>
            <person name="Yin Y."/>
            <person name="Song W."/>
            <person name="Jiang J."/>
            <person name="Jackson S.A."/>
            <person name="Wing R.A."/>
            <person name="Wang J."/>
            <person name="Chen M."/>
        </authorList>
    </citation>
    <scope>NUCLEOTIDE SEQUENCE [LARGE SCALE GENOMIC DNA]</scope>
    <source>
        <strain evidence="1">cv. IRGC 101232</strain>
    </source>
</reference>
<evidence type="ECO:0000313" key="1">
    <source>
        <dbReference type="EnsemblPlants" id="OB10G16410.1"/>
    </source>
</evidence>
<dbReference type="HOGENOM" id="CLU_3071884_0_0_1"/>